<feature type="domain" description="Carboxylesterase type B" evidence="4">
    <location>
        <begin position="22"/>
        <end position="548"/>
    </location>
</feature>
<keyword evidence="3" id="KW-0732">Signal</keyword>
<dbReference type="InterPro" id="IPR051093">
    <property type="entry name" value="Neuroligin/BSAL"/>
</dbReference>
<comment type="similarity">
    <text evidence="1 3">Belongs to the type-B carboxylesterase/lipase family.</text>
</comment>
<dbReference type="InterPro" id="IPR019826">
    <property type="entry name" value="Carboxylesterase_B_AS"/>
</dbReference>
<evidence type="ECO:0000256" key="2">
    <source>
        <dbReference type="ARBA" id="ARBA00022801"/>
    </source>
</evidence>
<reference evidence="6" key="1">
    <citation type="submission" date="2025-08" db="UniProtKB">
        <authorList>
            <consortium name="RefSeq"/>
        </authorList>
    </citation>
    <scope>IDENTIFICATION</scope>
    <source>
        <tissue evidence="6">Gonads</tissue>
    </source>
</reference>
<dbReference type="Gene3D" id="2.20.100.10">
    <property type="entry name" value="Thrombospondin type-1 (TSP1) repeat"/>
    <property type="match status" value="1"/>
</dbReference>
<organism evidence="5 6">
    <name type="scientific">Lingula anatina</name>
    <name type="common">Brachiopod</name>
    <name type="synonym">Lingula unguis</name>
    <dbReference type="NCBI Taxonomy" id="7574"/>
    <lineage>
        <taxon>Eukaryota</taxon>
        <taxon>Metazoa</taxon>
        <taxon>Spiralia</taxon>
        <taxon>Lophotrochozoa</taxon>
        <taxon>Brachiopoda</taxon>
        <taxon>Linguliformea</taxon>
        <taxon>Lingulata</taxon>
        <taxon>Lingulida</taxon>
        <taxon>Linguloidea</taxon>
        <taxon>Lingulidae</taxon>
        <taxon>Lingula</taxon>
    </lineage>
</organism>
<dbReference type="InterPro" id="IPR029058">
    <property type="entry name" value="AB_hydrolase_fold"/>
</dbReference>
<protein>
    <recommendedName>
        <fullName evidence="3">Carboxylic ester hydrolase</fullName>
        <ecNumber evidence="3">3.1.1.-</ecNumber>
    </recommendedName>
</protein>
<sequence>MRPLIRFMLLFTIHAVVDSEDVSVTTANGDLVGLVADTILGRVVQFLGVPYAKPPIGKLRWKPPEPPDNWRGPRAARSFSPCCPHSYKTQVEHFYTEEFVRARIRDQTMSEDCLYLNMYVPRAVVPDRERLLPVFVYIHGGKYEWGSGVEFNGTFLALQGNMIVITFNYRLNIFGFLSNGEPDLAGNYGVFDTVRLLEWIQTNIRAFGGDPTLVTVSGESAGGVIVDLLLTACPQVRTRGLVRRGIALGGVYHLRRHRALIEQRTINNSRAIAALLNCTSAHGEIIVRCLRKKSTDELLSAFLHYQRDPVFAPNLLLPIPDGNVIDRSLEYPGPGAHGKDYMISVCNFDSGAWFGIGGTGPEINTTAAISFTKGLIQMLYPGANDFMTDAVIFEYTSPNLRKAHQSWLELWQDAFFLAPGWEHALLWPKNANVYFLNFAHKPSFSKWPSVINGANHMEELYFMFGDVLDAALFPSRPTDEEVDLSIQFMTAVGNFAWTGNPNPISTSAPPVPTWPRFDSTDKLYLDWTVGLTSSNVKRDLKARRMEFWNTLLPKFLTNKGWRAWSDWKPCRQPSIGTGTGSRYMYYSCRRRLCDNPLPDSAGQECTGEEIECVECSYVDLVCNIFESLGVCNCGIYSDHEYRTMHAVP</sequence>
<dbReference type="AlphaFoldDB" id="A0A1S3H6V9"/>
<dbReference type="Proteomes" id="UP000085678">
    <property type="component" value="Unplaced"/>
</dbReference>
<evidence type="ECO:0000256" key="1">
    <source>
        <dbReference type="ARBA" id="ARBA00005964"/>
    </source>
</evidence>
<dbReference type="EC" id="3.1.1.-" evidence="3"/>
<dbReference type="InParanoid" id="A0A1S3H6V9"/>
<proteinExistence type="inferred from homology"/>
<dbReference type="PANTHER" id="PTHR43903">
    <property type="entry name" value="NEUROLIGIN"/>
    <property type="match status" value="1"/>
</dbReference>
<dbReference type="Pfam" id="PF00135">
    <property type="entry name" value="COesterase"/>
    <property type="match status" value="1"/>
</dbReference>
<evidence type="ECO:0000313" key="6">
    <source>
        <dbReference type="RefSeq" id="XP_013381216.1"/>
    </source>
</evidence>
<feature type="chain" id="PRO_5010007896" description="Carboxylic ester hydrolase" evidence="3">
    <location>
        <begin position="20"/>
        <end position="648"/>
    </location>
</feature>
<keyword evidence="2 3" id="KW-0378">Hydrolase</keyword>
<evidence type="ECO:0000256" key="3">
    <source>
        <dbReference type="RuleBase" id="RU361235"/>
    </source>
</evidence>
<accession>A0A1S3H6V9</accession>
<dbReference type="InterPro" id="IPR036383">
    <property type="entry name" value="TSP1_rpt_sf"/>
</dbReference>
<dbReference type="RefSeq" id="XP_013381216.1">
    <property type="nucleotide sequence ID" value="XM_013525762.2"/>
</dbReference>
<evidence type="ECO:0000313" key="5">
    <source>
        <dbReference type="Proteomes" id="UP000085678"/>
    </source>
</evidence>
<dbReference type="KEGG" id="lak:106152245"/>
<dbReference type="ESTHER" id="linun-a0a1s3h6v9">
    <property type="family name" value="Neuroligin"/>
</dbReference>
<dbReference type="PROSITE" id="PS00122">
    <property type="entry name" value="CARBOXYLESTERASE_B_1"/>
    <property type="match status" value="1"/>
</dbReference>
<keyword evidence="5" id="KW-1185">Reference proteome</keyword>
<feature type="signal peptide" evidence="3">
    <location>
        <begin position="1"/>
        <end position="19"/>
    </location>
</feature>
<name>A0A1S3H6V9_LINAN</name>
<gene>
    <name evidence="6" type="primary">LOC106152245</name>
</gene>
<evidence type="ECO:0000259" key="4">
    <source>
        <dbReference type="Pfam" id="PF00135"/>
    </source>
</evidence>
<dbReference type="GeneID" id="106152245"/>
<dbReference type="GO" id="GO:0016787">
    <property type="term" value="F:hydrolase activity"/>
    <property type="evidence" value="ECO:0007669"/>
    <property type="project" value="UniProtKB-KW"/>
</dbReference>
<dbReference type="SUPFAM" id="SSF53474">
    <property type="entry name" value="alpha/beta-Hydrolases"/>
    <property type="match status" value="1"/>
</dbReference>
<dbReference type="Gene3D" id="3.40.50.1820">
    <property type="entry name" value="alpha/beta hydrolase"/>
    <property type="match status" value="1"/>
</dbReference>
<dbReference type="InterPro" id="IPR002018">
    <property type="entry name" value="CarbesteraseB"/>
</dbReference>